<dbReference type="AlphaFoldDB" id="A0A7W9ULF3"/>
<protein>
    <submittedName>
        <fullName evidence="3">Deazaflavin-dependent oxidoreductase (Nitroreductase family)</fullName>
    </submittedName>
</protein>
<dbReference type="GO" id="GO:0005886">
    <property type="term" value="C:plasma membrane"/>
    <property type="evidence" value="ECO:0007669"/>
    <property type="project" value="TreeGrafter"/>
</dbReference>
<reference evidence="3 4" key="1">
    <citation type="submission" date="2020-08" db="EMBL/GenBank/DDBJ databases">
        <title>Sequencing the genomes of 1000 actinobacteria strains.</title>
        <authorList>
            <person name="Klenk H.-P."/>
        </authorList>
    </citation>
    <scope>NUCLEOTIDE SEQUENCE [LARGE SCALE GENOMIC DNA]</scope>
    <source>
        <strain evidence="3 4">DSM 43582</strain>
    </source>
</reference>
<keyword evidence="4" id="KW-1185">Reference proteome</keyword>
<dbReference type="GO" id="GO:0070967">
    <property type="term" value="F:coenzyme F420 binding"/>
    <property type="evidence" value="ECO:0007669"/>
    <property type="project" value="TreeGrafter"/>
</dbReference>
<evidence type="ECO:0000313" key="4">
    <source>
        <dbReference type="Proteomes" id="UP000540412"/>
    </source>
</evidence>
<dbReference type="RefSeq" id="WP_040751848.1">
    <property type="nucleotide sequence ID" value="NZ_JACHIT010000002.1"/>
</dbReference>
<comment type="catalytic activity">
    <reaction evidence="2">
        <text>oxidized coenzyme F420-(gamma-L-Glu)(n) + a quinol + H(+) = reduced coenzyme F420-(gamma-L-Glu)(n) + a quinone</text>
        <dbReference type="Rhea" id="RHEA:39663"/>
        <dbReference type="Rhea" id="RHEA-COMP:12939"/>
        <dbReference type="Rhea" id="RHEA-COMP:14378"/>
        <dbReference type="ChEBI" id="CHEBI:15378"/>
        <dbReference type="ChEBI" id="CHEBI:24646"/>
        <dbReference type="ChEBI" id="CHEBI:132124"/>
        <dbReference type="ChEBI" id="CHEBI:133980"/>
        <dbReference type="ChEBI" id="CHEBI:139511"/>
    </reaction>
</comment>
<dbReference type="Pfam" id="PF04075">
    <property type="entry name" value="F420H2_quin_red"/>
    <property type="match status" value="1"/>
</dbReference>
<name>A0A7W9ULF3_9NOCA</name>
<comment type="similarity">
    <text evidence="1">Belongs to the F420H(2)-dependent quinone reductase family.</text>
</comment>
<dbReference type="EMBL" id="JACHIT010000002">
    <property type="protein sequence ID" value="MBB5917312.1"/>
    <property type="molecule type" value="Genomic_DNA"/>
</dbReference>
<evidence type="ECO:0000256" key="1">
    <source>
        <dbReference type="ARBA" id="ARBA00008710"/>
    </source>
</evidence>
<dbReference type="Proteomes" id="UP000540412">
    <property type="component" value="Unassembled WGS sequence"/>
</dbReference>
<comment type="caution">
    <text evidence="3">The sequence shown here is derived from an EMBL/GenBank/DDBJ whole genome shotgun (WGS) entry which is preliminary data.</text>
</comment>
<accession>A0A7W9ULF3</accession>
<dbReference type="NCBIfam" id="TIGR00026">
    <property type="entry name" value="hi_GC_TIGR00026"/>
    <property type="match status" value="1"/>
</dbReference>
<dbReference type="InterPro" id="IPR012349">
    <property type="entry name" value="Split_barrel_FMN-bd"/>
</dbReference>
<dbReference type="PANTHER" id="PTHR39428:SF1">
    <property type="entry name" value="F420H(2)-DEPENDENT QUINONE REDUCTASE RV1261C"/>
    <property type="match status" value="1"/>
</dbReference>
<dbReference type="GO" id="GO:0016491">
    <property type="term" value="F:oxidoreductase activity"/>
    <property type="evidence" value="ECO:0007669"/>
    <property type="project" value="InterPro"/>
</dbReference>
<gene>
    <name evidence="3" type="ORF">BJY24_006224</name>
</gene>
<dbReference type="InterPro" id="IPR004378">
    <property type="entry name" value="F420H2_quin_Rdtase"/>
</dbReference>
<sequence>MPRNPLTALGRALARRPAVMRTAPVVVRLERLVRRLSGGRHGVLDLAGLPSMELTVAGRKTGRPRTVSLLYVPDGPGSYLLVGSNWGRTEHPAWSANLDAAEYAEIHSEGDRFKVRVHRLSGADRERAWRRAVAYWPGYRMEQRLAGSRKFRLYQLRRI</sequence>
<dbReference type="PANTHER" id="PTHR39428">
    <property type="entry name" value="F420H(2)-DEPENDENT QUINONE REDUCTASE RV1261C"/>
    <property type="match status" value="1"/>
</dbReference>
<dbReference type="Gene3D" id="2.30.110.10">
    <property type="entry name" value="Electron Transport, Fmn-binding Protein, Chain A"/>
    <property type="match status" value="1"/>
</dbReference>
<organism evidence="3 4">
    <name type="scientific">Nocardia transvalensis</name>
    <dbReference type="NCBI Taxonomy" id="37333"/>
    <lineage>
        <taxon>Bacteria</taxon>
        <taxon>Bacillati</taxon>
        <taxon>Actinomycetota</taxon>
        <taxon>Actinomycetes</taxon>
        <taxon>Mycobacteriales</taxon>
        <taxon>Nocardiaceae</taxon>
        <taxon>Nocardia</taxon>
    </lineage>
</organism>
<evidence type="ECO:0000313" key="3">
    <source>
        <dbReference type="EMBL" id="MBB5917312.1"/>
    </source>
</evidence>
<proteinExistence type="inferred from homology"/>
<evidence type="ECO:0000256" key="2">
    <source>
        <dbReference type="ARBA" id="ARBA00049106"/>
    </source>
</evidence>